<evidence type="ECO:0008006" key="3">
    <source>
        <dbReference type="Google" id="ProtNLM"/>
    </source>
</evidence>
<reference evidence="1 2" key="1">
    <citation type="submission" date="2024-01" db="EMBL/GenBank/DDBJ databases">
        <title>Seven novel Bacillus-like species.</title>
        <authorList>
            <person name="Liu G."/>
        </authorList>
    </citation>
    <scope>NUCLEOTIDE SEQUENCE [LARGE SCALE GENOMIC DNA]</scope>
    <source>
        <strain evidence="1 2">FJAT-51639</strain>
    </source>
</reference>
<sequence>MHHEKKLTEQATTCSHYQICKKHRDCCINNASCYGCAMPDYYTEIASCGCSPIIG</sequence>
<dbReference type="EMBL" id="JBAWSX010000007">
    <property type="protein sequence ID" value="MEI4802388.1"/>
    <property type="molecule type" value="Genomic_DNA"/>
</dbReference>
<proteinExistence type="predicted"/>
<protein>
    <recommendedName>
        <fullName evidence="3">Bacteriocin</fullName>
    </recommendedName>
</protein>
<comment type="caution">
    <text evidence="1">The sequence shown here is derived from an EMBL/GenBank/DDBJ whole genome shotgun (WGS) entry which is preliminary data.</text>
</comment>
<dbReference type="RefSeq" id="WP_275857410.1">
    <property type="nucleotide sequence ID" value="NZ_JBAWSX010000007.1"/>
</dbReference>
<dbReference type="Proteomes" id="UP001372526">
    <property type="component" value="Unassembled WGS sequence"/>
</dbReference>
<evidence type="ECO:0000313" key="2">
    <source>
        <dbReference type="Proteomes" id="UP001372526"/>
    </source>
</evidence>
<organism evidence="1 2">
    <name type="scientific">Bacillus bruguierae</name>
    <dbReference type="NCBI Taxonomy" id="3127667"/>
    <lineage>
        <taxon>Bacteria</taxon>
        <taxon>Bacillati</taxon>
        <taxon>Bacillota</taxon>
        <taxon>Bacilli</taxon>
        <taxon>Bacillales</taxon>
        <taxon>Bacillaceae</taxon>
        <taxon>Bacillus</taxon>
    </lineage>
</organism>
<gene>
    <name evidence="1" type="ORF">WAZ07_13860</name>
</gene>
<evidence type="ECO:0000313" key="1">
    <source>
        <dbReference type="EMBL" id="MEI4802388.1"/>
    </source>
</evidence>
<keyword evidence="2" id="KW-1185">Reference proteome</keyword>
<name>A0ABU8FI67_9BACI</name>
<accession>A0ABU8FI67</accession>